<dbReference type="Proteomes" id="UP001608902">
    <property type="component" value="Unassembled WGS sequence"/>
</dbReference>
<dbReference type="AlphaFoldDB" id="A0ABD6EIT1"/>
<protein>
    <submittedName>
        <fullName evidence="2">Uncharacterized protein</fullName>
    </submittedName>
</protein>
<evidence type="ECO:0000313" key="2">
    <source>
        <dbReference type="EMBL" id="MFH4979874.1"/>
    </source>
</evidence>
<proteinExistence type="predicted"/>
<sequence>MFCYMKGCLSAKRTNVFGDFGKLILCLYSSSFSSVIRFSTTEPGKNASARKTTTSTKFVDGKKVVTKKTEDNGAETVEVLENGVLKSRTINGQGSQ</sequence>
<reference evidence="2 3" key="1">
    <citation type="submission" date="2024-08" db="EMBL/GenBank/DDBJ databases">
        <title>Gnathostoma spinigerum genome.</title>
        <authorList>
            <person name="Gonzalez-Bertolin B."/>
            <person name="Monzon S."/>
            <person name="Zaballos A."/>
            <person name="Jimenez P."/>
            <person name="Dekumyoy P."/>
            <person name="Varona S."/>
            <person name="Cuesta I."/>
            <person name="Sumanam S."/>
            <person name="Adisakwattana P."/>
            <person name="Gasser R.B."/>
            <person name="Hernandez-Gonzalez A."/>
            <person name="Young N.D."/>
            <person name="Perteguer M.J."/>
        </authorList>
    </citation>
    <scope>NUCLEOTIDE SEQUENCE [LARGE SCALE GENOMIC DNA]</scope>
    <source>
        <strain evidence="2">AL3</strain>
        <tissue evidence="2">Liver</tissue>
    </source>
</reference>
<accession>A0ABD6EIT1</accession>
<dbReference type="PANTHER" id="PTHR45168">
    <property type="entry name" value="DNAJ HOMOLOG SUBFAMILY B MEMBER 2"/>
    <property type="match status" value="1"/>
</dbReference>
<name>A0ABD6EIT1_9BILA</name>
<dbReference type="InterPro" id="IPR043183">
    <property type="entry name" value="DNJB2/6-like"/>
</dbReference>
<evidence type="ECO:0000256" key="1">
    <source>
        <dbReference type="ARBA" id="ARBA00023186"/>
    </source>
</evidence>
<dbReference type="PANTHER" id="PTHR45168:SF3">
    <property type="entry name" value="DNAJ HEAT SHOCK PROTEIN FAMILY (HSP40) MEMBER B2"/>
    <property type="match status" value="1"/>
</dbReference>
<evidence type="ECO:0000313" key="3">
    <source>
        <dbReference type="Proteomes" id="UP001608902"/>
    </source>
</evidence>
<comment type="caution">
    <text evidence="2">The sequence shown here is derived from an EMBL/GenBank/DDBJ whole genome shotgun (WGS) entry which is preliminary data.</text>
</comment>
<organism evidence="2 3">
    <name type="scientific">Gnathostoma spinigerum</name>
    <dbReference type="NCBI Taxonomy" id="75299"/>
    <lineage>
        <taxon>Eukaryota</taxon>
        <taxon>Metazoa</taxon>
        <taxon>Ecdysozoa</taxon>
        <taxon>Nematoda</taxon>
        <taxon>Chromadorea</taxon>
        <taxon>Rhabditida</taxon>
        <taxon>Spirurina</taxon>
        <taxon>Gnathostomatomorpha</taxon>
        <taxon>Gnathostomatoidea</taxon>
        <taxon>Gnathostomatidae</taxon>
        <taxon>Gnathostoma</taxon>
    </lineage>
</organism>
<keyword evidence="3" id="KW-1185">Reference proteome</keyword>
<keyword evidence="1" id="KW-0143">Chaperone</keyword>
<dbReference type="EMBL" id="JBGFUD010004755">
    <property type="protein sequence ID" value="MFH4979874.1"/>
    <property type="molecule type" value="Genomic_DNA"/>
</dbReference>
<gene>
    <name evidence="2" type="ORF">AB6A40_006583</name>
</gene>